<dbReference type="PROSITE" id="PS50041">
    <property type="entry name" value="C_TYPE_LECTIN_2"/>
    <property type="match status" value="1"/>
</dbReference>
<dbReference type="InterPro" id="IPR056924">
    <property type="entry name" value="SH3_Tf2-1"/>
</dbReference>
<dbReference type="PANTHER" id="PTHR22803">
    <property type="entry name" value="MANNOSE, PHOSPHOLIPASE, LECTIN RECEPTOR RELATED"/>
    <property type="match status" value="1"/>
</dbReference>
<comment type="caution">
    <text evidence="5">The sequence shown here is derived from an EMBL/GenBank/DDBJ whole genome shotgun (WGS) entry which is preliminary data.</text>
</comment>
<dbReference type="Proteomes" id="UP000327468">
    <property type="component" value="Chromosome 28"/>
</dbReference>
<dbReference type="InterPro" id="IPR016197">
    <property type="entry name" value="Chromo-like_dom_sf"/>
</dbReference>
<dbReference type="InterPro" id="IPR033989">
    <property type="entry name" value="CD209-like_CTLD"/>
</dbReference>
<dbReference type="EMBL" id="VFJC01000029">
    <property type="protein sequence ID" value="KAB5518549.1"/>
    <property type="molecule type" value="Genomic_DNA"/>
</dbReference>
<dbReference type="GO" id="GO:0030246">
    <property type="term" value="F:carbohydrate binding"/>
    <property type="evidence" value="ECO:0007669"/>
    <property type="project" value="UniProtKB-KW"/>
</dbReference>
<proteinExistence type="predicted"/>
<dbReference type="Pfam" id="PF00059">
    <property type="entry name" value="Lectin_C"/>
    <property type="match status" value="1"/>
</dbReference>
<evidence type="ECO:0008006" key="7">
    <source>
        <dbReference type="Google" id="ProtNLM"/>
    </source>
</evidence>
<feature type="domain" description="C-type lectin" evidence="4">
    <location>
        <begin position="367"/>
        <end position="485"/>
    </location>
</feature>
<comment type="subcellular location">
    <subcellularLocation>
        <location evidence="1">Nucleus</location>
    </subcellularLocation>
</comment>
<dbReference type="InterPro" id="IPR016187">
    <property type="entry name" value="CTDL_fold"/>
</dbReference>
<dbReference type="SMART" id="SM00298">
    <property type="entry name" value="CHROMO"/>
    <property type="match status" value="1"/>
</dbReference>
<dbReference type="Gene3D" id="2.40.50.40">
    <property type="match status" value="1"/>
</dbReference>
<dbReference type="InterPro" id="IPR023780">
    <property type="entry name" value="Chromo_domain"/>
</dbReference>
<dbReference type="Gene3D" id="1.10.340.70">
    <property type="match status" value="1"/>
</dbReference>
<sequence>MLRVFDQADISKDAARKLMYIRQGGSFADYAISFRTLAAVSGWNETAQVSAFHHGLSDPIKDDALSRLFSSTNRDSEVGPIIPVSRIVAPVRWGVEEAVRQAQGQDPSPGTGPPGLLYVPRQARAKVLQWGHLSPLTAHPGARRTLDFLKRRFWWPSMEKDVRLGGPSSRLPGPTRLRPTATEGLPTVSVLGSGFGCPPRTFLCGWRTASLPPRYVGPFKVVRRVNPVAYRLQLPPSLRINPTFHVSLLRPVLTSSYAPAPRNPPPPRILQGQTVFTVRRLLDSRWVRGGLQYLVDWEGYGPEECCWVPARDILDKDLLLWIKFNILNTENNQLQTRYNTLTIERDQFQQDNSELNSAISKLGWRFFTSSIYNIFTEKKHWDDSRKYCTDRGADLVIINSREEQEFISKYFGSTEAWIGLTDSKTEGEFKWVDGKPLTTAFWWDGEPNDYRHNEDCAVTGYSYAKSNISTWADYPCNRSVVGICEMKIFN</sequence>
<name>A0A5N5JH83_PANHP</name>
<protein>
    <recommendedName>
        <fullName evidence="7">C-type lectin domain-containing protein</fullName>
    </recommendedName>
</protein>
<dbReference type="PROSITE" id="PS50013">
    <property type="entry name" value="CHROMO_2"/>
    <property type="match status" value="1"/>
</dbReference>
<dbReference type="InterPro" id="IPR016186">
    <property type="entry name" value="C-type_lectin-like/link_sf"/>
</dbReference>
<dbReference type="AlphaFoldDB" id="A0A5N5JH83"/>
<dbReference type="GO" id="GO:0005634">
    <property type="term" value="C:nucleus"/>
    <property type="evidence" value="ECO:0007669"/>
    <property type="project" value="UniProtKB-SubCell"/>
</dbReference>
<dbReference type="Pfam" id="PF17921">
    <property type="entry name" value="Integrase_H2C2"/>
    <property type="match status" value="1"/>
</dbReference>
<gene>
    <name evidence="5" type="ORF">PHYPO_G00167340</name>
</gene>
<evidence type="ECO:0000313" key="6">
    <source>
        <dbReference type="Proteomes" id="UP000327468"/>
    </source>
</evidence>
<evidence type="ECO:0000256" key="1">
    <source>
        <dbReference type="ARBA" id="ARBA00004123"/>
    </source>
</evidence>
<dbReference type="CDD" id="cd00024">
    <property type="entry name" value="CD_CSD"/>
    <property type="match status" value="1"/>
</dbReference>
<organism evidence="5 6">
    <name type="scientific">Pangasianodon hypophthalmus</name>
    <name type="common">Striped catfish</name>
    <name type="synonym">Helicophagus hypophthalmus</name>
    <dbReference type="NCBI Taxonomy" id="310915"/>
    <lineage>
        <taxon>Eukaryota</taxon>
        <taxon>Metazoa</taxon>
        <taxon>Chordata</taxon>
        <taxon>Craniata</taxon>
        <taxon>Vertebrata</taxon>
        <taxon>Euteleostomi</taxon>
        <taxon>Actinopterygii</taxon>
        <taxon>Neopterygii</taxon>
        <taxon>Teleostei</taxon>
        <taxon>Ostariophysi</taxon>
        <taxon>Siluriformes</taxon>
        <taxon>Pangasiidae</taxon>
        <taxon>Pangasianodon</taxon>
    </lineage>
</organism>
<dbReference type="SMART" id="SM00034">
    <property type="entry name" value="CLECT"/>
    <property type="match status" value="1"/>
</dbReference>
<evidence type="ECO:0000259" key="3">
    <source>
        <dbReference type="PROSITE" id="PS50013"/>
    </source>
</evidence>
<dbReference type="InterPro" id="IPR050111">
    <property type="entry name" value="C-type_lectin/snaclec_domain"/>
</dbReference>
<accession>A0A5N5JH83</accession>
<dbReference type="Gene3D" id="3.10.100.10">
    <property type="entry name" value="Mannose-Binding Protein A, subunit A"/>
    <property type="match status" value="1"/>
</dbReference>
<dbReference type="SUPFAM" id="SSF54160">
    <property type="entry name" value="Chromo domain-like"/>
    <property type="match status" value="1"/>
</dbReference>
<evidence type="ECO:0000256" key="2">
    <source>
        <dbReference type="ARBA" id="ARBA00022734"/>
    </source>
</evidence>
<dbReference type="Pfam" id="PF00385">
    <property type="entry name" value="Chromo"/>
    <property type="match status" value="1"/>
</dbReference>
<dbReference type="SUPFAM" id="SSF56436">
    <property type="entry name" value="C-type lectin-like"/>
    <property type="match status" value="1"/>
</dbReference>
<evidence type="ECO:0000313" key="5">
    <source>
        <dbReference type="EMBL" id="KAB5518549.1"/>
    </source>
</evidence>
<dbReference type="InterPro" id="IPR041588">
    <property type="entry name" value="Integrase_H2C2"/>
</dbReference>
<evidence type="ECO:0000259" key="4">
    <source>
        <dbReference type="PROSITE" id="PS50041"/>
    </source>
</evidence>
<feature type="domain" description="Chromo" evidence="3">
    <location>
        <begin position="276"/>
        <end position="319"/>
    </location>
</feature>
<keyword evidence="6" id="KW-1185">Reference proteome</keyword>
<dbReference type="InterPro" id="IPR000953">
    <property type="entry name" value="Chromo/chromo_shadow_dom"/>
</dbReference>
<dbReference type="Gene3D" id="1.20.5.1000">
    <property type="entry name" value="arf6 gtpase in complex with a specific effector, jip4"/>
    <property type="match status" value="1"/>
</dbReference>
<reference evidence="5 6" key="1">
    <citation type="submission" date="2019-06" db="EMBL/GenBank/DDBJ databases">
        <title>A chromosome-scale genome assembly of the striped catfish, Pangasianodon hypophthalmus.</title>
        <authorList>
            <person name="Wen M."/>
            <person name="Zahm M."/>
            <person name="Roques C."/>
            <person name="Cabau C."/>
            <person name="Klopp C."/>
            <person name="Donnadieu C."/>
            <person name="Jouanno E."/>
            <person name="Avarre J.-C."/>
            <person name="Campet M."/>
            <person name="Ha T.T.T."/>
            <person name="Dugue R."/>
            <person name="Lampietro C."/>
            <person name="Louis A."/>
            <person name="Herpin A."/>
            <person name="Echchiki A."/>
            <person name="Berthelot C."/>
            <person name="Parey E."/>
            <person name="Roest-Crollius H."/>
            <person name="Braasch I."/>
            <person name="Postlethwait J."/>
            <person name="Bobe J."/>
            <person name="Montfort J."/>
            <person name="Bouchez O."/>
            <person name="Begum T."/>
            <person name="Schartl M."/>
            <person name="Guiguen Y."/>
        </authorList>
    </citation>
    <scope>NUCLEOTIDE SEQUENCE [LARGE SCALE GENOMIC DNA]</scope>
    <source>
        <strain evidence="5 6">Indonesia</strain>
        <tissue evidence="5">Blood</tissue>
    </source>
</reference>
<dbReference type="InterPro" id="IPR001304">
    <property type="entry name" value="C-type_lectin-like"/>
</dbReference>
<dbReference type="CDD" id="cd03590">
    <property type="entry name" value="CLECT_DC-SIGN_like"/>
    <property type="match status" value="1"/>
</dbReference>
<keyword evidence="2" id="KW-0430">Lectin</keyword>
<dbReference type="Pfam" id="PF24626">
    <property type="entry name" value="SH3_Tf2-1"/>
    <property type="match status" value="1"/>
</dbReference>